<feature type="transmembrane region" description="Helical" evidence="37">
    <location>
        <begin position="6"/>
        <end position="23"/>
    </location>
</feature>
<evidence type="ECO:0000256" key="5">
    <source>
        <dbReference type="ARBA" id="ARBA00022448"/>
    </source>
</evidence>
<dbReference type="EC" id="2.3.1.155" evidence="13"/>
<evidence type="ECO:0000256" key="24">
    <source>
        <dbReference type="ARBA" id="ARBA00032316"/>
    </source>
</evidence>
<dbReference type="NCBIfam" id="NF006102">
    <property type="entry name" value="PRK08256.1"/>
    <property type="match status" value="1"/>
</dbReference>
<dbReference type="EMBL" id="JAWJWF010000048">
    <property type="protein sequence ID" value="KAK6620009.1"/>
    <property type="molecule type" value="Genomic_DNA"/>
</dbReference>
<evidence type="ECO:0000256" key="15">
    <source>
        <dbReference type="ARBA" id="ARBA00024471"/>
    </source>
</evidence>
<keyword evidence="8" id="KW-0445">Lipid transport</keyword>
<evidence type="ECO:0000256" key="13">
    <source>
        <dbReference type="ARBA" id="ARBA00024058"/>
    </source>
</evidence>
<dbReference type="PROSITE" id="PS00098">
    <property type="entry name" value="THIOLASE_1"/>
    <property type="match status" value="1"/>
</dbReference>
<keyword evidence="6" id="KW-0963">Cytoplasm</keyword>
<organism evidence="41 42">
    <name type="scientific">Polyplax serrata</name>
    <name type="common">Common mouse louse</name>
    <dbReference type="NCBI Taxonomy" id="468196"/>
    <lineage>
        <taxon>Eukaryota</taxon>
        <taxon>Metazoa</taxon>
        <taxon>Ecdysozoa</taxon>
        <taxon>Arthropoda</taxon>
        <taxon>Hexapoda</taxon>
        <taxon>Insecta</taxon>
        <taxon>Pterygota</taxon>
        <taxon>Neoptera</taxon>
        <taxon>Paraneoptera</taxon>
        <taxon>Psocodea</taxon>
        <taxon>Troctomorpha</taxon>
        <taxon>Phthiraptera</taxon>
        <taxon>Anoplura</taxon>
        <taxon>Polyplacidae</taxon>
        <taxon>Polyplax</taxon>
    </lineage>
</organism>
<accession>A0ABR1AI02</accession>
<evidence type="ECO:0000256" key="25">
    <source>
        <dbReference type="ARBA" id="ARBA00033178"/>
    </source>
</evidence>
<dbReference type="InterPro" id="IPR020613">
    <property type="entry name" value="Thiolase_CS"/>
</dbReference>
<dbReference type="Gene3D" id="3.40.47.10">
    <property type="match status" value="1"/>
</dbReference>
<evidence type="ECO:0000259" key="39">
    <source>
        <dbReference type="Pfam" id="PF02036"/>
    </source>
</evidence>
<evidence type="ECO:0000256" key="23">
    <source>
        <dbReference type="ARBA" id="ARBA00032093"/>
    </source>
</evidence>
<dbReference type="InterPro" id="IPR020615">
    <property type="entry name" value="Thiolase_acyl_enz_int_AS"/>
</dbReference>
<dbReference type="InterPro" id="IPR020616">
    <property type="entry name" value="Thiolase_N"/>
</dbReference>
<comment type="function">
    <text evidence="26">Mediates the transfer of all common phospholipids, cholesterol and gangliosides from the endoplasmic reticulum to the plasma membrane. May play a role in regulating steroidogenesis. Stimulates the microsomal conversion of 7-dehydrocholesterol to cholesterol. Also binds fatty acids and fatty acyl Coenzyme A (CoA) such as phytanoyl-CoA. Involved in the regulation phospholipid synthesis in endoplasmic reticulum enhancing the incorporation of exogenous fatty acid into glycerides. Seems to stimulate the rate-limiting step in phosphatidic acid formation mediated by GPAT3. Isoforms SCP2 and SCPx cooperate in peroxisomal oxidation of certain naturally occurring tetramethyl-branched fatty acyl-CoAs.</text>
</comment>
<comment type="catalytic activity">
    <reaction evidence="33">
        <text>hexadecanoyl-CoA + acetyl-CoA = 3-oxooctadecanoyl-CoA + CoA</text>
        <dbReference type="Rhea" id="RHEA:35279"/>
        <dbReference type="ChEBI" id="CHEBI:57287"/>
        <dbReference type="ChEBI" id="CHEBI:57288"/>
        <dbReference type="ChEBI" id="CHEBI:57379"/>
        <dbReference type="ChEBI" id="CHEBI:71407"/>
    </reaction>
    <physiologicalReaction direction="right-to-left" evidence="33">
        <dbReference type="Rhea" id="RHEA:35281"/>
    </physiologicalReaction>
</comment>
<keyword evidence="11" id="KW-0576">Peroxisome</keyword>
<dbReference type="PANTHER" id="PTHR42870:SF1">
    <property type="entry name" value="NON-SPECIFIC LIPID-TRANSFER PROTEIN-LIKE 2"/>
    <property type="match status" value="1"/>
</dbReference>
<keyword evidence="37" id="KW-0812">Transmembrane</keyword>
<dbReference type="Pfam" id="PF22691">
    <property type="entry name" value="Thiolase_C_1"/>
    <property type="match status" value="1"/>
</dbReference>
<comment type="function">
    <text evidence="27">Plays a crucial role in the peroxisomal oxidation of branched-chain fatty acids. Catalyzes the last step of the peroxisomal beta-oxidation of branched chain fatty acids and the side chain of the bile acid intermediates di- and trihydroxycoprostanic acids (DHCA and THCA). Also active with medium and long straight chain 3-oxoacyl-CoAs. Stimulates the microsomal conversion of 7-dehydrocholesterol to cholesterol and transfers phosphatidylcholine and 7-dehydrocholesterol between membrances, in vitro. Isoforms SCP2 and SCPx cooperate in peroxisomal oxidation of certain naturally occurring tetramethyl-branched fatty acyl-CoAs.</text>
</comment>
<evidence type="ECO:0000256" key="35">
    <source>
        <dbReference type="ARBA" id="ARBA00049306"/>
    </source>
</evidence>
<comment type="catalytic activity">
    <reaction evidence="35">
        <text>3-oxohexadecanedioyl-CoA + CoA = tetradecanedioyl-CoA + acetyl-CoA</text>
        <dbReference type="Rhea" id="RHEA:40343"/>
        <dbReference type="ChEBI" id="CHEBI:57287"/>
        <dbReference type="ChEBI" id="CHEBI:57288"/>
        <dbReference type="ChEBI" id="CHEBI:77081"/>
        <dbReference type="ChEBI" id="CHEBI:77084"/>
    </reaction>
    <physiologicalReaction direction="left-to-right" evidence="35">
        <dbReference type="Rhea" id="RHEA:40344"/>
    </physiologicalReaction>
</comment>
<keyword evidence="12" id="KW-0012">Acyltransferase</keyword>
<evidence type="ECO:0000256" key="26">
    <source>
        <dbReference type="ARBA" id="ARBA00045738"/>
    </source>
</evidence>
<gene>
    <name evidence="41" type="ORF">RUM44_006409</name>
</gene>
<evidence type="ECO:0000259" key="40">
    <source>
        <dbReference type="Pfam" id="PF22691"/>
    </source>
</evidence>
<evidence type="ECO:0000256" key="2">
    <source>
        <dbReference type="ARBA" id="ARBA00004496"/>
    </source>
</evidence>
<dbReference type="Pfam" id="PF00108">
    <property type="entry name" value="Thiolase_N"/>
    <property type="match status" value="1"/>
</dbReference>
<evidence type="ECO:0000256" key="36">
    <source>
        <dbReference type="ARBA" id="ARBA00049542"/>
    </source>
</evidence>
<comment type="caution">
    <text evidence="41">The sequence shown here is derived from an EMBL/GenBank/DDBJ whole genome shotgun (WGS) entry which is preliminary data.</text>
</comment>
<keyword evidence="10" id="KW-0446">Lipid-binding</keyword>
<feature type="domain" description="Thiolase N-terminal" evidence="38">
    <location>
        <begin position="32"/>
        <end position="242"/>
    </location>
</feature>
<dbReference type="SUPFAM" id="SSF53901">
    <property type="entry name" value="Thiolase-like"/>
    <property type="match status" value="2"/>
</dbReference>
<evidence type="ECO:0000256" key="8">
    <source>
        <dbReference type="ARBA" id="ARBA00023055"/>
    </source>
</evidence>
<comment type="catalytic activity">
    <reaction evidence="29">
        <text>hexanoyl-CoA + acetyl-CoA = 3-oxooctanoyl-CoA + CoA</text>
        <dbReference type="Rhea" id="RHEA:31203"/>
        <dbReference type="ChEBI" id="CHEBI:57287"/>
        <dbReference type="ChEBI" id="CHEBI:57288"/>
        <dbReference type="ChEBI" id="CHEBI:62619"/>
        <dbReference type="ChEBI" id="CHEBI:62620"/>
    </reaction>
    <physiologicalReaction direction="right-to-left" evidence="29">
        <dbReference type="Rhea" id="RHEA:31205"/>
    </physiologicalReaction>
</comment>
<evidence type="ECO:0000256" key="27">
    <source>
        <dbReference type="ARBA" id="ARBA00045994"/>
    </source>
</evidence>
<evidence type="ECO:0000313" key="41">
    <source>
        <dbReference type="EMBL" id="KAK6620009.1"/>
    </source>
</evidence>
<keyword evidence="9" id="KW-0443">Lipid metabolism</keyword>
<proteinExistence type="predicted"/>
<evidence type="ECO:0000256" key="3">
    <source>
        <dbReference type="ARBA" id="ARBA00012352"/>
    </source>
</evidence>
<dbReference type="InterPro" id="IPR036527">
    <property type="entry name" value="SCP2_sterol-bd_dom_sf"/>
</dbReference>
<evidence type="ECO:0000256" key="20">
    <source>
        <dbReference type="ARBA" id="ARBA00030851"/>
    </source>
</evidence>
<evidence type="ECO:0000256" key="1">
    <source>
        <dbReference type="ARBA" id="ARBA00004275"/>
    </source>
</evidence>
<evidence type="ECO:0000256" key="4">
    <source>
        <dbReference type="ARBA" id="ARBA00014545"/>
    </source>
</evidence>
<dbReference type="EC" id="2.3.1.16" evidence="14"/>
<evidence type="ECO:0000256" key="17">
    <source>
        <dbReference type="ARBA" id="ARBA00024514"/>
    </source>
</evidence>
<keyword evidence="37" id="KW-1133">Transmembrane helix</keyword>
<comment type="catalytic activity">
    <reaction evidence="32">
        <text>an acyl-CoA + acetyl-CoA = a 3-oxoacyl-CoA + CoA</text>
        <dbReference type="Rhea" id="RHEA:21564"/>
        <dbReference type="ChEBI" id="CHEBI:57287"/>
        <dbReference type="ChEBI" id="CHEBI:57288"/>
        <dbReference type="ChEBI" id="CHEBI:58342"/>
        <dbReference type="ChEBI" id="CHEBI:90726"/>
        <dbReference type="EC" id="2.3.1.16"/>
    </reaction>
    <physiologicalReaction direction="right-to-left" evidence="32">
        <dbReference type="Rhea" id="RHEA:21566"/>
    </physiologicalReaction>
</comment>
<evidence type="ECO:0000256" key="7">
    <source>
        <dbReference type="ARBA" id="ARBA00022679"/>
    </source>
</evidence>
<dbReference type="PANTHER" id="PTHR42870">
    <property type="entry name" value="ACETYL-COA C-ACETYLTRANSFERASE"/>
    <property type="match status" value="1"/>
</dbReference>
<dbReference type="Proteomes" id="UP001359485">
    <property type="component" value="Unassembled WGS sequence"/>
</dbReference>
<comment type="catalytic activity">
    <reaction evidence="28">
        <text>tetradecanoyl-CoA + acetyl-CoA = 3-oxohexadecanoyl-CoA + CoA</text>
        <dbReference type="Rhea" id="RHEA:18161"/>
        <dbReference type="ChEBI" id="CHEBI:57287"/>
        <dbReference type="ChEBI" id="CHEBI:57288"/>
        <dbReference type="ChEBI" id="CHEBI:57349"/>
        <dbReference type="ChEBI" id="CHEBI:57385"/>
        <dbReference type="EC" id="2.3.1.155"/>
    </reaction>
    <physiologicalReaction direction="right-to-left" evidence="28">
        <dbReference type="Rhea" id="RHEA:18163"/>
    </physiologicalReaction>
</comment>
<comment type="subcellular location">
    <subcellularLocation>
        <location evidence="2">Cytoplasm</location>
    </subcellularLocation>
    <subcellularLocation>
        <location evidence="1">Peroxisome</location>
    </subcellularLocation>
</comment>
<evidence type="ECO:0000256" key="21">
    <source>
        <dbReference type="ARBA" id="ARBA00031275"/>
    </source>
</evidence>
<dbReference type="InterPro" id="IPR016039">
    <property type="entry name" value="Thiolase-like"/>
</dbReference>
<reference evidence="41 42" key="1">
    <citation type="submission" date="2023-09" db="EMBL/GenBank/DDBJ databases">
        <title>Genomes of two closely related lineages of the louse Polyplax serrata with different host specificities.</title>
        <authorList>
            <person name="Martinu J."/>
            <person name="Tarabai H."/>
            <person name="Stefka J."/>
            <person name="Hypsa V."/>
        </authorList>
    </citation>
    <scope>NUCLEOTIDE SEQUENCE [LARGE SCALE GENOMIC DNA]</scope>
    <source>
        <strain evidence="41">98ZLc_SE</strain>
    </source>
</reference>
<evidence type="ECO:0000313" key="42">
    <source>
        <dbReference type="Proteomes" id="UP001359485"/>
    </source>
</evidence>
<comment type="catalytic activity">
    <reaction evidence="16">
        <text>choloyl-CoA + propanoyl-CoA = 3alpha,7alpha,12alpha-trihydroxy-24-oxo-5beta-cholestan-26-oyl-CoA + CoA</text>
        <dbReference type="Rhea" id="RHEA:16865"/>
        <dbReference type="ChEBI" id="CHEBI:57287"/>
        <dbReference type="ChEBI" id="CHEBI:57373"/>
        <dbReference type="ChEBI" id="CHEBI:57392"/>
        <dbReference type="ChEBI" id="CHEBI:58507"/>
        <dbReference type="EC" id="2.3.1.176"/>
    </reaction>
    <physiologicalReaction direction="right-to-left" evidence="16">
        <dbReference type="Rhea" id="RHEA:16867"/>
    </physiologicalReaction>
</comment>
<evidence type="ECO:0000256" key="33">
    <source>
        <dbReference type="ARBA" id="ARBA00049268"/>
    </source>
</evidence>
<dbReference type="Pfam" id="PF02036">
    <property type="entry name" value="SCP2"/>
    <property type="match status" value="1"/>
</dbReference>
<feature type="domain" description="SCP2" evidence="39">
    <location>
        <begin position="442"/>
        <end position="540"/>
    </location>
</feature>
<evidence type="ECO:0000259" key="38">
    <source>
        <dbReference type="Pfam" id="PF00108"/>
    </source>
</evidence>
<evidence type="ECO:0000256" key="29">
    <source>
        <dbReference type="ARBA" id="ARBA00048001"/>
    </source>
</evidence>
<evidence type="ECO:0000256" key="19">
    <source>
        <dbReference type="ARBA" id="ARBA00030531"/>
    </source>
</evidence>
<evidence type="ECO:0000256" key="16">
    <source>
        <dbReference type="ARBA" id="ARBA00024509"/>
    </source>
</evidence>
<comment type="catalytic activity">
    <reaction evidence="31">
        <text>butanoyl-CoA + acetyl-CoA = 3-oxohexanoyl-CoA + CoA</text>
        <dbReference type="Rhea" id="RHEA:31111"/>
        <dbReference type="ChEBI" id="CHEBI:57287"/>
        <dbReference type="ChEBI" id="CHEBI:57288"/>
        <dbReference type="ChEBI" id="CHEBI:57371"/>
        <dbReference type="ChEBI" id="CHEBI:62418"/>
    </reaction>
    <physiologicalReaction direction="right-to-left" evidence="31">
        <dbReference type="Rhea" id="RHEA:31113"/>
    </physiologicalReaction>
</comment>
<evidence type="ECO:0000256" key="10">
    <source>
        <dbReference type="ARBA" id="ARBA00023121"/>
    </source>
</evidence>
<comment type="catalytic activity">
    <reaction evidence="36">
        <text>octanoyl-CoA + acetyl-CoA = 3-oxodecanoyl-CoA + CoA</text>
        <dbReference type="Rhea" id="RHEA:31087"/>
        <dbReference type="ChEBI" id="CHEBI:57287"/>
        <dbReference type="ChEBI" id="CHEBI:57288"/>
        <dbReference type="ChEBI" id="CHEBI:57386"/>
        <dbReference type="ChEBI" id="CHEBI:62548"/>
    </reaction>
    <physiologicalReaction direction="right-to-left" evidence="36">
        <dbReference type="Rhea" id="RHEA:31089"/>
    </physiologicalReaction>
</comment>
<name>A0ABR1AI02_POLSC</name>
<evidence type="ECO:0000256" key="14">
    <source>
        <dbReference type="ARBA" id="ARBA00024073"/>
    </source>
</evidence>
<feature type="domain" description="Thiolase C-terminal" evidence="40">
    <location>
        <begin position="279"/>
        <end position="398"/>
    </location>
</feature>
<comment type="catalytic activity">
    <reaction evidence="18">
        <text>7-dehydrocholesterol(in) = 7-dehydrocholesterol(out)</text>
        <dbReference type="Rhea" id="RHEA:62960"/>
        <dbReference type="ChEBI" id="CHEBI:17759"/>
    </reaction>
</comment>
<evidence type="ECO:0000256" key="12">
    <source>
        <dbReference type="ARBA" id="ARBA00023315"/>
    </source>
</evidence>
<keyword evidence="37" id="KW-0472">Membrane</keyword>
<dbReference type="SUPFAM" id="SSF55718">
    <property type="entry name" value="SCP-like"/>
    <property type="match status" value="1"/>
</dbReference>
<evidence type="ECO:0000256" key="31">
    <source>
        <dbReference type="ARBA" id="ARBA00048553"/>
    </source>
</evidence>
<evidence type="ECO:0000256" key="6">
    <source>
        <dbReference type="ARBA" id="ARBA00022490"/>
    </source>
</evidence>
<dbReference type="Gene3D" id="3.30.1050.10">
    <property type="entry name" value="SCP2 sterol-binding domain"/>
    <property type="match status" value="1"/>
</dbReference>
<evidence type="ECO:0000256" key="30">
    <source>
        <dbReference type="ARBA" id="ARBA00048004"/>
    </source>
</evidence>
<keyword evidence="5" id="KW-0813">Transport</keyword>
<dbReference type="PROSITE" id="PS00737">
    <property type="entry name" value="THIOLASE_2"/>
    <property type="match status" value="1"/>
</dbReference>
<dbReference type="EC" id="2.3.1.176" evidence="3"/>
<protein>
    <recommendedName>
        <fullName evidence="4">Sterol carrier protein 2</fullName>
        <ecNumber evidence="13">2.3.1.155</ecNumber>
        <ecNumber evidence="14">2.3.1.16</ecNumber>
        <ecNumber evidence="3">2.3.1.176</ecNumber>
    </recommendedName>
    <alternativeName>
        <fullName evidence="23">Acetyl-CoA C-myristoyltransferase</fullName>
    </alternativeName>
    <alternativeName>
        <fullName evidence="20">Non-specific lipid-transfer protein</fullName>
    </alternativeName>
    <alternativeName>
        <fullName evidence="24">Propanoyl-CoA C-acyltransferase</fullName>
    </alternativeName>
    <alternativeName>
        <fullName evidence="19">SCP-2/3-oxoacyl-CoA thiolase</fullName>
    </alternativeName>
    <alternativeName>
        <fullName evidence="21">SCP-2/thiolase</fullName>
    </alternativeName>
    <alternativeName>
        <fullName evidence="22">SCP-chi</fullName>
    </alternativeName>
    <alternativeName>
        <fullName evidence="25">Sterol carrier protein X</fullName>
    </alternativeName>
</protein>
<evidence type="ECO:0000256" key="34">
    <source>
        <dbReference type="ARBA" id="ARBA00049270"/>
    </source>
</evidence>
<evidence type="ECO:0000256" key="22">
    <source>
        <dbReference type="ARBA" id="ARBA00031346"/>
    </source>
</evidence>
<evidence type="ECO:0000256" key="37">
    <source>
        <dbReference type="SAM" id="Phobius"/>
    </source>
</evidence>
<comment type="catalytic activity">
    <reaction evidence="34">
        <text>dodecanoyl-CoA + acetyl-CoA = 3-oxotetradecanoyl-CoA + CoA</text>
        <dbReference type="Rhea" id="RHEA:31091"/>
        <dbReference type="ChEBI" id="CHEBI:57287"/>
        <dbReference type="ChEBI" id="CHEBI:57288"/>
        <dbReference type="ChEBI" id="CHEBI:57375"/>
        <dbReference type="ChEBI" id="CHEBI:62543"/>
    </reaction>
    <physiologicalReaction direction="right-to-left" evidence="34">
        <dbReference type="Rhea" id="RHEA:31093"/>
    </physiologicalReaction>
</comment>
<comment type="catalytic activity">
    <reaction evidence="15">
        <text>propanoyl-CoA + tetradecanoyl-CoA = 3-oxo-2-methylhexadecanoyl-CoA + CoA</text>
        <dbReference type="Rhea" id="RHEA:46344"/>
        <dbReference type="ChEBI" id="CHEBI:57287"/>
        <dbReference type="ChEBI" id="CHEBI:57385"/>
        <dbReference type="ChEBI" id="CHEBI:57392"/>
        <dbReference type="ChEBI" id="CHEBI:86042"/>
    </reaction>
    <physiologicalReaction direction="right-to-left" evidence="15">
        <dbReference type="Rhea" id="RHEA:46346"/>
    </physiologicalReaction>
</comment>
<sequence length="554" mass="60236">MTRRRVYVVGVGMTKVSYFILYLKPLLFEKPGRRSNFDYPEMTAEAVGKALKDANLQIKDIEAACVGYVYGDSTCGQRAIYEIGMTGVPIYNVNNNCSTGSSALMLAKLHVEAGSDCVLALGFEKMERGSLMSKFTDRTNPMEKHVEKMATNFGFEPTSPVTAQLFGNAGREHMQKYGTKPEHFAKIAEKNHRHSANNPNSQFQDIYSLEQIMQSPKVFDPLTKLQCCPTSDGAAAAIVCSENFVVRHGLFDQAIEILGMEMATDMPSSFNGSAMTLVGYDMTKTAAERLYAKTGIKPCDVQVVELHDCFSANELITYEALGLCGPGEAGKFIDSKQNTYGGRCVVNPSGGLISKGHPLGATGLAQCTELCLQLRGLADKRQVPGVRLALQHNIGLGGASIVALYRKGFAARAPGITRNNVSASASARPEDFKANKLFVALEKAMKEDSDNLIEKVRGIFAIKVKNGAGGKEGYWVINAKTGKGSVEFNGKSKPDVTFLIDDNDVTDLLTGKLNPQKAFFQGKVKIQGNMGLAMKLQELQRLASGRIEKIRSKL</sequence>
<dbReference type="InterPro" id="IPR055140">
    <property type="entry name" value="Thiolase_C_2"/>
</dbReference>
<evidence type="ECO:0000256" key="11">
    <source>
        <dbReference type="ARBA" id="ARBA00023140"/>
    </source>
</evidence>
<evidence type="ECO:0000256" key="18">
    <source>
        <dbReference type="ARBA" id="ARBA00029287"/>
    </source>
</evidence>
<evidence type="ECO:0000256" key="9">
    <source>
        <dbReference type="ARBA" id="ARBA00023098"/>
    </source>
</evidence>
<keyword evidence="7" id="KW-0808">Transferase</keyword>
<comment type="catalytic activity">
    <reaction evidence="17">
        <text>3-oxo-(9Z-octadecenoyl)-CoA + CoA = (7Z)-hexadecenoyl-CoA + acetyl-CoA</text>
        <dbReference type="Rhea" id="RHEA:47400"/>
        <dbReference type="ChEBI" id="CHEBI:57287"/>
        <dbReference type="ChEBI" id="CHEBI:57288"/>
        <dbReference type="ChEBI" id="CHEBI:87695"/>
        <dbReference type="ChEBI" id="CHEBI:87698"/>
    </reaction>
    <physiologicalReaction direction="left-to-right" evidence="17">
        <dbReference type="Rhea" id="RHEA:47401"/>
    </physiologicalReaction>
</comment>
<dbReference type="InterPro" id="IPR003033">
    <property type="entry name" value="SCP2_sterol-bd_dom"/>
</dbReference>
<keyword evidence="42" id="KW-1185">Reference proteome</keyword>
<evidence type="ECO:0000256" key="32">
    <source>
        <dbReference type="ARBA" id="ARBA00049178"/>
    </source>
</evidence>
<dbReference type="CDD" id="cd00829">
    <property type="entry name" value="SCP-x_thiolase"/>
    <property type="match status" value="1"/>
</dbReference>
<comment type="catalytic activity">
    <reaction evidence="30">
        <text>decanoyl-CoA + acetyl-CoA = 3-oxododecanoyl-CoA + CoA</text>
        <dbReference type="Rhea" id="RHEA:31183"/>
        <dbReference type="ChEBI" id="CHEBI:57287"/>
        <dbReference type="ChEBI" id="CHEBI:57288"/>
        <dbReference type="ChEBI" id="CHEBI:61430"/>
        <dbReference type="ChEBI" id="CHEBI:62615"/>
    </reaction>
    <physiologicalReaction direction="right-to-left" evidence="30">
        <dbReference type="Rhea" id="RHEA:31185"/>
    </physiologicalReaction>
</comment>
<evidence type="ECO:0000256" key="28">
    <source>
        <dbReference type="ARBA" id="ARBA00047485"/>
    </source>
</evidence>